<feature type="domain" description="GST N-terminal" evidence="6">
    <location>
        <begin position="4"/>
        <end position="90"/>
    </location>
</feature>
<organism evidence="8 9">
    <name type="scientific">Hyphopichia burtonii NRRL Y-1933</name>
    <dbReference type="NCBI Taxonomy" id="984485"/>
    <lineage>
        <taxon>Eukaryota</taxon>
        <taxon>Fungi</taxon>
        <taxon>Dikarya</taxon>
        <taxon>Ascomycota</taxon>
        <taxon>Saccharomycotina</taxon>
        <taxon>Pichiomycetes</taxon>
        <taxon>Debaryomycetaceae</taxon>
        <taxon>Hyphopichia</taxon>
    </lineage>
</organism>
<evidence type="ECO:0000256" key="1">
    <source>
        <dbReference type="ARBA" id="ARBA00007409"/>
    </source>
</evidence>
<dbReference type="OrthoDB" id="2098326at2759"/>
<dbReference type="Gene3D" id="1.20.1050.10">
    <property type="match status" value="1"/>
</dbReference>
<dbReference type="GeneID" id="30993710"/>
<evidence type="ECO:0000313" key="9">
    <source>
        <dbReference type="Proteomes" id="UP000095085"/>
    </source>
</evidence>
<dbReference type="Pfam" id="PF00043">
    <property type="entry name" value="GST_C"/>
    <property type="match status" value="1"/>
</dbReference>
<comment type="similarity">
    <text evidence="1 5">Belongs to the GST superfamily.</text>
</comment>
<keyword evidence="9" id="KW-1185">Reference proteome</keyword>
<dbReference type="InterPro" id="IPR040079">
    <property type="entry name" value="Glutathione_S-Trfase"/>
</dbReference>
<evidence type="ECO:0000256" key="3">
    <source>
        <dbReference type="ARBA" id="ARBA00022679"/>
    </source>
</evidence>
<dbReference type="Pfam" id="PF02798">
    <property type="entry name" value="GST_N"/>
    <property type="match status" value="1"/>
</dbReference>
<protein>
    <recommendedName>
        <fullName evidence="2">glutathione transferase</fullName>
        <ecNumber evidence="2">2.5.1.18</ecNumber>
    </recommendedName>
</protein>
<keyword evidence="3" id="KW-0808">Transferase</keyword>
<dbReference type="PANTHER" id="PTHR44051">
    <property type="entry name" value="GLUTATHIONE S-TRANSFERASE-RELATED"/>
    <property type="match status" value="1"/>
</dbReference>
<dbReference type="PROSITE" id="PS50404">
    <property type="entry name" value="GST_NTER"/>
    <property type="match status" value="1"/>
</dbReference>
<dbReference type="SUPFAM" id="SSF52833">
    <property type="entry name" value="Thioredoxin-like"/>
    <property type="match status" value="1"/>
</dbReference>
<dbReference type="InterPro" id="IPR004046">
    <property type="entry name" value="GST_C"/>
</dbReference>
<dbReference type="GO" id="GO:0005737">
    <property type="term" value="C:cytoplasm"/>
    <property type="evidence" value="ECO:0007669"/>
    <property type="project" value="UniProtKB-ARBA"/>
</dbReference>
<dbReference type="Gene3D" id="3.40.30.10">
    <property type="entry name" value="Glutaredoxin"/>
    <property type="match status" value="1"/>
</dbReference>
<dbReference type="RefSeq" id="XP_020078449.1">
    <property type="nucleotide sequence ID" value="XM_020219160.1"/>
</dbReference>
<evidence type="ECO:0000259" key="6">
    <source>
        <dbReference type="PROSITE" id="PS50404"/>
    </source>
</evidence>
<dbReference type="PANTHER" id="PTHR44051:SF9">
    <property type="entry name" value="GLUTATHIONE S-TRANSFERASE 1"/>
    <property type="match status" value="1"/>
</dbReference>
<dbReference type="CDD" id="cd03046">
    <property type="entry name" value="GST_N_GTT1_like"/>
    <property type="match status" value="1"/>
</dbReference>
<dbReference type="FunFam" id="3.40.30.10:FF:000156">
    <property type="entry name" value="Glutathione S-transferase 1"/>
    <property type="match status" value="1"/>
</dbReference>
<dbReference type="Proteomes" id="UP000095085">
    <property type="component" value="Unassembled WGS sequence"/>
</dbReference>
<dbReference type="EC" id="2.5.1.18" evidence="2"/>
<evidence type="ECO:0000256" key="2">
    <source>
        <dbReference type="ARBA" id="ARBA00012452"/>
    </source>
</evidence>
<dbReference type="SUPFAM" id="SSF47616">
    <property type="entry name" value="GST C-terminal domain-like"/>
    <property type="match status" value="1"/>
</dbReference>
<dbReference type="SFLD" id="SFLDS00019">
    <property type="entry name" value="Glutathione_Transferase_(cytos"/>
    <property type="match status" value="1"/>
</dbReference>
<accession>A0A1E4RQ30</accession>
<comment type="catalytic activity">
    <reaction evidence="4">
        <text>RX + glutathione = an S-substituted glutathione + a halide anion + H(+)</text>
        <dbReference type="Rhea" id="RHEA:16437"/>
        <dbReference type="ChEBI" id="CHEBI:15378"/>
        <dbReference type="ChEBI" id="CHEBI:16042"/>
        <dbReference type="ChEBI" id="CHEBI:17792"/>
        <dbReference type="ChEBI" id="CHEBI:57925"/>
        <dbReference type="ChEBI" id="CHEBI:90779"/>
        <dbReference type="EC" id="2.5.1.18"/>
    </reaction>
</comment>
<name>A0A1E4RQ30_9ASCO</name>
<dbReference type="PROSITE" id="PS50405">
    <property type="entry name" value="GST_CTER"/>
    <property type="match status" value="1"/>
</dbReference>
<gene>
    <name evidence="8" type="ORF">HYPBUDRAFT_116254</name>
</gene>
<dbReference type="GO" id="GO:0004364">
    <property type="term" value="F:glutathione transferase activity"/>
    <property type="evidence" value="ECO:0007669"/>
    <property type="project" value="UniProtKB-EC"/>
</dbReference>
<dbReference type="InterPro" id="IPR004045">
    <property type="entry name" value="Glutathione_S-Trfase_N"/>
</dbReference>
<dbReference type="EMBL" id="KV454538">
    <property type="protein sequence ID" value="ODV69382.1"/>
    <property type="molecule type" value="Genomic_DNA"/>
</dbReference>
<dbReference type="InterPro" id="IPR036282">
    <property type="entry name" value="Glutathione-S-Trfase_C_sf"/>
</dbReference>
<evidence type="ECO:0000256" key="5">
    <source>
        <dbReference type="RuleBase" id="RU003494"/>
    </source>
</evidence>
<dbReference type="STRING" id="984485.A0A1E4RQ30"/>
<dbReference type="InterPro" id="IPR010987">
    <property type="entry name" value="Glutathione-S-Trfase_C-like"/>
</dbReference>
<proteinExistence type="inferred from homology"/>
<feature type="domain" description="GST C-terminal" evidence="7">
    <location>
        <begin position="96"/>
        <end position="243"/>
    </location>
</feature>
<dbReference type="SFLD" id="SFLDG00358">
    <property type="entry name" value="Main_(cytGST)"/>
    <property type="match status" value="1"/>
</dbReference>
<evidence type="ECO:0000313" key="8">
    <source>
        <dbReference type="EMBL" id="ODV69382.1"/>
    </source>
</evidence>
<evidence type="ECO:0000256" key="4">
    <source>
        <dbReference type="ARBA" id="ARBA00047960"/>
    </source>
</evidence>
<dbReference type="AlphaFoldDB" id="A0A1E4RQ30"/>
<sequence>MSSTDKFILHWLDQSRSHRILWLFETLGLNYELKIYKRTKEFRAPKELEKVHPLGKSPVIEIIREGKEPLLLAETGHIIQYVVENYDTTNILKTSTPEEKELVDYYLHFTEASLQGFLVALLVGQIAQTKAPWGTGFLVKLVTSGINSQYFQPELLKSLKFLESQLAKKSTNQYFVGNKLTGADVILSFPIIDNLFSNPARASTLSGGEVNLVRDFPNLHAWTENVLKLPSYVKTNEIIDKKLGSKL</sequence>
<reference evidence="9" key="1">
    <citation type="submission" date="2016-05" db="EMBL/GenBank/DDBJ databases">
        <title>Comparative genomics of biotechnologically important yeasts.</title>
        <authorList>
            <consortium name="DOE Joint Genome Institute"/>
            <person name="Riley R."/>
            <person name="Haridas S."/>
            <person name="Wolfe K.H."/>
            <person name="Lopes M.R."/>
            <person name="Hittinger C.T."/>
            <person name="Goker M."/>
            <person name="Salamov A."/>
            <person name="Wisecaver J."/>
            <person name="Long T.M."/>
            <person name="Aerts A.L."/>
            <person name="Barry K."/>
            <person name="Choi C."/>
            <person name="Clum A."/>
            <person name="Coughlan A.Y."/>
            <person name="Deshpande S."/>
            <person name="Douglass A.P."/>
            <person name="Hanson S.J."/>
            <person name="Klenk H.-P."/>
            <person name="Labutti K."/>
            <person name="Lapidus A."/>
            <person name="Lindquist E."/>
            <person name="Lipzen A."/>
            <person name="Meier-Kolthoff J.P."/>
            <person name="Ohm R.A."/>
            <person name="Otillar R.P."/>
            <person name="Pangilinan J."/>
            <person name="Peng Y."/>
            <person name="Rokas A."/>
            <person name="Rosa C.A."/>
            <person name="Scheuner C."/>
            <person name="Sibirny A.A."/>
            <person name="Slot J.C."/>
            <person name="Stielow J.B."/>
            <person name="Sun H."/>
            <person name="Kurtzman C.P."/>
            <person name="Blackwell M."/>
            <person name="Grigoriev I.V."/>
            <person name="Jeffries T.W."/>
        </authorList>
    </citation>
    <scope>NUCLEOTIDE SEQUENCE [LARGE SCALE GENOMIC DNA]</scope>
    <source>
        <strain evidence="9">NRRL Y-1933</strain>
    </source>
</reference>
<dbReference type="InterPro" id="IPR036249">
    <property type="entry name" value="Thioredoxin-like_sf"/>
</dbReference>
<dbReference type="GO" id="GO:0004602">
    <property type="term" value="F:glutathione peroxidase activity"/>
    <property type="evidence" value="ECO:0007669"/>
    <property type="project" value="UniProtKB-ARBA"/>
</dbReference>
<evidence type="ECO:0000259" key="7">
    <source>
        <dbReference type="PROSITE" id="PS50405"/>
    </source>
</evidence>